<dbReference type="PANTHER" id="PTHR10841:SF17">
    <property type="entry name" value="SYNAPSIN"/>
    <property type="match status" value="1"/>
</dbReference>
<dbReference type="Gene3D" id="3.30.470.20">
    <property type="entry name" value="ATP-grasp fold, B domain"/>
    <property type="match status" value="1"/>
</dbReference>
<dbReference type="Proteomes" id="UP000431264">
    <property type="component" value="Unassembled WGS sequence"/>
</dbReference>
<keyword evidence="4" id="KW-1185">Reference proteome</keyword>
<comment type="caution">
    <text evidence="3">The sequence shown here is derived from an EMBL/GenBank/DDBJ whole genome shotgun (WGS) entry which is preliminary data.</text>
</comment>
<dbReference type="EMBL" id="WQLW01000002">
    <property type="protein sequence ID" value="MVO08197.1"/>
    <property type="molecule type" value="Genomic_DNA"/>
</dbReference>
<accession>A0A6I4IS17</accession>
<feature type="domain" description="ATP-grasp" evidence="2">
    <location>
        <begin position="97"/>
        <end position="272"/>
    </location>
</feature>
<sequence>MKTILIINGEKYWHDYLPMFQVVHKKIQDAEFILKEQQLVVVDKEGVCKPDFILWRLGAITPNWKHRTALELIQLSTVVCLNDAKSLLQGYDRLSMLYTLKALDLPVIPFDVVTHSRFLNTLQLPFPFVVKIGNYHGGYGKVLIENEAKWQDIKDMAFVTNDYITVEPFIDYQYDIRYLIVNDKVWAMQRKGKFWKSNVLTNAFQLIPVQPYWEARIKRLQEHLNAIILALDILKDDEGNEYIVEYNDIPGISGFPNEVKEEFVKAIQEKCNF</sequence>
<organism evidence="3 4">
    <name type="scientific">Flavobacterium profundi</name>
    <dbReference type="NCBI Taxonomy" id="1774945"/>
    <lineage>
        <taxon>Bacteria</taxon>
        <taxon>Pseudomonadati</taxon>
        <taxon>Bacteroidota</taxon>
        <taxon>Flavobacteriia</taxon>
        <taxon>Flavobacteriales</taxon>
        <taxon>Flavobacteriaceae</taxon>
        <taxon>Flavobacterium</taxon>
    </lineage>
</organism>
<dbReference type="Pfam" id="PF02750">
    <property type="entry name" value="Synapsin_C"/>
    <property type="match status" value="1"/>
</dbReference>
<dbReference type="RefSeq" id="WP_140996595.1">
    <property type="nucleotide sequence ID" value="NZ_VDCZ01000002.1"/>
</dbReference>
<protein>
    <submittedName>
        <fullName evidence="3">ATP-grasp domain-containing protein</fullName>
    </submittedName>
</protein>
<dbReference type="GO" id="GO:0046872">
    <property type="term" value="F:metal ion binding"/>
    <property type="evidence" value="ECO:0007669"/>
    <property type="project" value="InterPro"/>
</dbReference>
<keyword evidence="1" id="KW-0547">Nucleotide-binding</keyword>
<dbReference type="SUPFAM" id="SSF56059">
    <property type="entry name" value="Glutathione synthetase ATP-binding domain-like"/>
    <property type="match status" value="1"/>
</dbReference>
<evidence type="ECO:0000313" key="3">
    <source>
        <dbReference type="EMBL" id="MVO08197.1"/>
    </source>
</evidence>
<dbReference type="Gene3D" id="3.40.50.20">
    <property type="match status" value="1"/>
</dbReference>
<reference evidence="4" key="1">
    <citation type="submission" date="2019-05" db="EMBL/GenBank/DDBJ databases">
        <title>Flavobacterium profundi sp. nov., isolated from a deep-sea seamount.</title>
        <authorList>
            <person name="Zhang D.-C."/>
        </authorList>
    </citation>
    <scope>NUCLEOTIDE SEQUENCE [LARGE SCALE GENOMIC DNA]</scope>
    <source>
        <strain evidence="4">TP390</strain>
    </source>
</reference>
<proteinExistence type="predicted"/>
<dbReference type="InterPro" id="IPR020898">
    <property type="entry name" value="Synapsin_ATP-bd_dom"/>
</dbReference>
<evidence type="ECO:0000313" key="4">
    <source>
        <dbReference type="Proteomes" id="UP000431264"/>
    </source>
</evidence>
<dbReference type="Gene3D" id="3.30.1490.20">
    <property type="entry name" value="ATP-grasp fold, A domain"/>
    <property type="match status" value="1"/>
</dbReference>
<dbReference type="AlphaFoldDB" id="A0A6I4IS17"/>
<evidence type="ECO:0000256" key="1">
    <source>
        <dbReference type="PROSITE-ProRule" id="PRU00409"/>
    </source>
</evidence>
<dbReference type="InterPro" id="IPR013815">
    <property type="entry name" value="ATP_grasp_subdomain_1"/>
</dbReference>
<gene>
    <name evidence="3" type="ORF">GOQ30_03340</name>
</gene>
<dbReference type="InterPro" id="IPR011761">
    <property type="entry name" value="ATP-grasp"/>
</dbReference>
<dbReference type="PROSITE" id="PS50975">
    <property type="entry name" value="ATP_GRASP"/>
    <property type="match status" value="1"/>
</dbReference>
<name>A0A6I4IS17_9FLAO</name>
<dbReference type="PANTHER" id="PTHR10841">
    <property type="entry name" value="SYNAPSIN"/>
    <property type="match status" value="1"/>
</dbReference>
<keyword evidence="1" id="KW-0067">ATP-binding</keyword>
<dbReference type="GO" id="GO:0005524">
    <property type="term" value="F:ATP binding"/>
    <property type="evidence" value="ECO:0007669"/>
    <property type="project" value="UniProtKB-UniRule"/>
</dbReference>
<evidence type="ECO:0000259" key="2">
    <source>
        <dbReference type="PROSITE" id="PS50975"/>
    </source>
</evidence>
<dbReference type="OrthoDB" id="5499328at2"/>